<dbReference type="Pfam" id="PF23726">
    <property type="entry name" value="Beta-prop_RSE1_2nd"/>
    <property type="match status" value="1"/>
</dbReference>
<dbReference type="Proteomes" id="UP001174691">
    <property type="component" value="Unassembled WGS sequence"/>
</dbReference>
<dbReference type="Pfam" id="PF10433">
    <property type="entry name" value="Beta-prop_RSE1_1st"/>
    <property type="match status" value="1"/>
</dbReference>
<feature type="region of interest" description="Disordered" evidence="9">
    <location>
        <begin position="1298"/>
        <end position="1329"/>
    </location>
</feature>
<evidence type="ECO:0000313" key="14">
    <source>
        <dbReference type="Proteomes" id="UP001174691"/>
    </source>
</evidence>
<dbReference type="InterPro" id="IPR018846">
    <property type="entry name" value="Beta-prop_RSE1/DDB1/CPSF1_1st"/>
</dbReference>
<keyword evidence="14" id="KW-1185">Reference proteome</keyword>
<comment type="similarity">
    <text evidence="5">Belongs to the CFT1 family.</text>
</comment>
<name>A0AA38VNL2_9PEZI</name>
<dbReference type="GO" id="GO:0006397">
    <property type="term" value="P:mRNA processing"/>
    <property type="evidence" value="ECO:0007669"/>
    <property type="project" value="UniProtKB-KW"/>
</dbReference>
<protein>
    <recommendedName>
        <fullName evidence="7">Protein CFT1</fullName>
    </recommendedName>
    <alternativeName>
        <fullName evidence="8">Cleavage factor two protein 1</fullName>
    </alternativeName>
    <alternativeName>
        <fullName evidence="6">Protein cft1</fullName>
    </alternativeName>
</protein>
<dbReference type="InterPro" id="IPR015943">
    <property type="entry name" value="WD40/YVTN_repeat-like_dom_sf"/>
</dbReference>
<dbReference type="GO" id="GO:0005634">
    <property type="term" value="C:nucleus"/>
    <property type="evidence" value="ECO:0007669"/>
    <property type="project" value="UniProtKB-SubCell"/>
</dbReference>
<feature type="region of interest" description="Disordered" evidence="9">
    <location>
        <begin position="490"/>
        <end position="511"/>
    </location>
</feature>
<evidence type="ECO:0000256" key="4">
    <source>
        <dbReference type="ARBA" id="ARBA00023242"/>
    </source>
</evidence>
<evidence type="ECO:0000256" key="6">
    <source>
        <dbReference type="ARBA" id="ARBA00039187"/>
    </source>
</evidence>
<dbReference type="GO" id="GO:0003723">
    <property type="term" value="F:RNA binding"/>
    <property type="evidence" value="ECO:0007669"/>
    <property type="project" value="UniProtKB-KW"/>
</dbReference>
<dbReference type="PANTHER" id="PTHR10644">
    <property type="entry name" value="DNA REPAIR/RNA PROCESSING CPSF FAMILY"/>
    <property type="match status" value="1"/>
</dbReference>
<evidence type="ECO:0000313" key="13">
    <source>
        <dbReference type="EMBL" id="KAJ9137600.1"/>
    </source>
</evidence>
<dbReference type="Pfam" id="PF03178">
    <property type="entry name" value="CPSF_A"/>
    <property type="match status" value="1"/>
</dbReference>
<feature type="domain" description="RSE1/DDB1/CPSF1 C-terminal" evidence="10">
    <location>
        <begin position="1057"/>
        <end position="1404"/>
    </location>
</feature>
<feature type="compositionally biased region" description="Polar residues" evidence="9">
    <location>
        <begin position="1309"/>
        <end position="1328"/>
    </location>
</feature>
<keyword evidence="2" id="KW-0507">mRNA processing</keyword>
<evidence type="ECO:0000256" key="7">
    <source>
        <dbReference type="ARBA" id="ARBA00039443"/>
    </source>
</evidence>
<dbReference type="InterPro" id="IPR050358">
    <property type="entry name" value="RSE1/DDB1/CFT1"/>
</dbReference>
<dbReference type="FunFam" id="2.130.10.10:FF:000788">
    <property type="entry name" value="mRNA cleavage and polyadenylation factor subunit"/>
    <property type="match status" value="1"/>
</dbReference>
<comment type="subcellular location">
    <subcellularLocation>
        <location evidence="1">Nucleus</location>
    </subcellularLocation>
</comment>
<gene>
    <name evidence="13" type="ORF">NKR19_g8162</name>
</gene>
<dbReference type="InterPro" id="IPR058543">
    <property type="entry name" value="Beta-prop_RSE1/DDB1/CPSF1_2nd"/>
</dbReference>
<organism evidence="13 14">
    <name type="scientific">Coniochaeta hoffmannii</name>
    <dbReference type="NCBI Taxonomy" id="91930"/>
    <lineage>
        <taxon>Eukaryota</taxon>
        <taxon>Fungi</taxon>
        <taxon>Dikarya</taxon>
        <taxon>Ascomycota</taxon>
        <taxon>Pezizomycotina</taxon>
        <taxon>Sordariomycetes</taxon>
        <taxon>Sordariomycetidae</taxon>
        <taxon>Coniochaetales</taxon>
        <taxon>Coniochaetaceae</taxon>
        <taxon>Coniochaeta</taxon>
    </lineage>
</organism>
<dbReference type="EMBL" id="JANBVN010000157">
    <property type="protein sequence ID" value="KAJ9137600.1"/>
    <property type="molecule type" value="Genomic_DNA"/>
</dbReference>
<evidence type="ECO:0000256" key="1">
    <source>
        <dbReference type="ARBA" id="ARBA00004123"/>
    </source>
</evidence>
<accession>A0AA38VNL2</accession>
<feature type="compositionally biased region" description="Low complexity" evidence="9">
    <location>
        <begin position="499"/>
        <end position="511"/>
    </location>
</feature>
<feature type="domain" description="RSE1/DDB1/CPSF1 first beta-propeller" evidence="11">
    <location>
        <begin position="95"/>
        <end position="463"/>
    </location>
</feature>
<evidence type="ECO:0000256" key="2">
    <source>
        <dbReference type="ARBA" id="ARBA00022664"/>
    </source>
</evidence>
<comment type="caution">
    <text evidence="13">The sequence shown here is derived from an EMBL/GenBank/DDBJ whole genome shotgun (WGS) entry which is preliminary data.</text>
</comment>
<evidence type="ECO:0000259" key="11">
    <source>
        <dbReference type="Pfam" id="PF10433"/>
    </source>
</evidence>
<keyword evidence="4" id="KW-0539">Nucleus</keyword>
<sequence>MQCYSELTPPTAVTHSVSLPFVSAQSNNLVVAKSSLLQIFTSKVISAELDSAQVGDKQSAKPSNKYDGRLTNDDDGLEASFLGGDIVLQRSDRANNTKLILVAEIPVAATITGLARVKAASTQSGGDALLIAFKDAKLSLVAWDPERLGLATISIHYYEQDELQGSPWAAPLSDYVNFLAADPSSRCAALKFGARNLAIVPFKYGNEDIDMDDWDEELDGARNVKNAQAVSNGTSNIQEDTPYSPSFVLRLPNLDPSLLHPVHLAFLHEYREPTFGILSSIEAPSNALGRKDHLSYMVFTLDLQQKASTTILSVGGLPRDLFRVVALPAPVGGALLVGPNELLHIGQSGKPHGVAVNPMTKQVTSFGLVDQSTLNLRLEGCTIEVLSPENGELLMILNDGRLATITFRLDGRSVSGFTVKLVPQEAGGSIIPCAITTLSRLGRHSMFAGAEDGDSLVFGWARKQSQASKRKSKIQELDVDLDLDDEDVDLEDDDDLYGDDPAPAPTAVTDASAKSGELSFRIHDRLLSIAPIRAMTYGKPATPLDDKEAEKVQGVQSDLQLVCAVGRGNASAIAVMNREIQPKVIGRFEFPEARGFWAMSAQKPVPKSIQGDKGATTLGNDYSTLSQYDKYMIVAKVDLDGYETSDVYALTAAGFESLTGTEFEPAAGITIEAGTMAHHKRIIQVLKSEVRCYDGDLGLSQIVPMLDEETGFDPRVISASIADPYLLLIRDDSSAYVAQMDKNNELEEIEREDKALATAKWLSGCLYHDDSGLFAERADKEQKTGDAIIMFLLSAAGALYIYRLPDLTKPIYVAQGVSYIPPYLTSGYAARKGTAKDMLTELLFADLGDATHKSPYLILRHANDDLTLYQPVLASSEGKSLLESLSFQKVTNQTFAKEPQEAAQDDATQQARFLPMRPCANIAGYSTVFLPGASPSFVIKSAKSMPRVIGLQGLGVQAFSPFHTEGCERGFIYADSEGIARVTELPTDWSYGEIGMAVRKISLDVDFSSLSYHPPTETYLVGCSTYEPFELPKDDDYHKNWAHENLAFKPTVPRGILKLVSPTNWSVIDEVEMDPCELILCVETLSLEVSETTNERKRLVAVGTAISKGEDLPIRGRVHVYDIAEVIPQPERPETNRKLKLVVKEEIPRGAVTAICAVGTQGLMLVAQGQKCMVRGLKEDGTLLPVAFMDMNCYVTSVRELPETGLCLMADAFKGVWFTGYTEEPYKLVLFGKSSTNLEVLNADFLPHGKELYIVASDADGNLHILQFDPEHPKSIDGHLLLHRTTFGTGAHIPTSSLLLPSTIPSPVPEQNGTNGTRDADSSNSTPQHLLLASPTGVLASLCPLSESSYRRLSSMTTQLANSIPPAAAANPRAYRLPSAGSQPPGVDAAVGRNIVDGALLAKWGELGTGRRIEVAGRVGFASPDEVRGELAGLLGWGRMGYF</sequence>
<evidence type="ECO:0000256" key="5">
    <source>
        <dbReference type="ARBA" id="ARBA00038304"/>
    </source>
</evidence>
<evidence type="ECO:0000259" key="12">
    <source>
        <dbReference type="Pfam" id="PF23726"/>
    </source>
</evidence>
<dbReference type="Gene3D" id="2.130.10.10">
    <property type="entry name" value="YVTN repeat-like/Quinoprotein amine dehydrogenase"/>
    <property type="match status" value="2"/>
</dbReference>
<evidence type="ECO:0000259" key="10">
    <source>
        <dbReference type="Pfam" id="PF03178"/>
    </source>
</evidence>
<proteinExistence type="inferred from homology"/>
<keyword evidence="3" id="KW-0694">RNA-binding</keyword>
<evidence type="ECO:0000256" key="3">
    <source>
        <dbReference type="ARBA" id="ARBA00022884"/>
    </source>
</evidence>
<evidence type="ECO:0000256" key="9">
    <source>
        <dbReference type="SAM" id="MobiDB-lite"/>
    </source>
</evidence>
<dbReference type="InterPro" id="IPR004871">
    <property type="entry name" value="RSE1/DDB1/CPSF1_C"/>
</dbReference>
<reference evidence="13" key="1">
    <citation type="submission" date="2022-07" db="EMBL/GenBank/DDBJ databases">
        <title>Fungi with potential for degradation of polypropylene.</title>
        <authorList>
            <person name="Gostincar C."/>
        </authorList>
    </citation>
    <scope>NUCLEOTIDE SEQUENCE</scope>
    <source>
        <strain evidence="13">EXF-13287</strain>
    </source>
</reference>
<evidence type="ECO:0000256" key="8">
    <source>
        <dbReference type="ARBA" id="ARBA00041264"/>
    </source>
</evidence>
<feature type="domain" description="RSE1/DDB1/CPSF1 second beta-propeller" evidence="12">
    <location>
        <begin position="582"/>
        <end position="983"/>
    </location>
</feature>